<dbReference type="InterPro" id="IPR050604">
    <property type="entry name" value="PDZ-LIM_domain"/>
</dbReference>
<reference evidence="6 7" key="1">
    <citation type="submission" date="2015-04" db="EMBL/GenBank/DDBJ databases">
        <authorList>
            <person name="Syromyatnikov M.Y."/>
            <person name="Popov V.N."/>
        </authorList>
    </citation>
    <scope>NUCLEOTIDE SEQUENCE [LARGE SCALE GENOMIC DNA]</scope>
</reference>
<name>A0A1J1I8T8_9DIPT</name>
<dbReference type="SMART" id="SM00228">
    <property type="entry name" value="PDZ"/>
    <property type="match status" value="1"/>
</dbReference>
<dbReference type="GO" id="GO:0030018">
    <property type="term" value="C:Z disc"/>
    <property type="evidence" value="ECO:0007669"/>
    <property type="project" value="TreeGrafter"/>
</dbReference>
<evidence type="ECO:0000256" key="1">
    <source>
        <dbReference type="ARBA" id="ARBA00004496"/>
    </source>
</evidence>
<dbReference type="Pfam" id="PF00595">
    <property type="entry name" value="PDZ"/>
    <property type="match status" value="1"/>
</dbReference>
<dbReference type="GO" id="GO:0005912">
    <property type="term" value="C:adherens junction"/>
    <property type="evidence" value="ECO:0007669"/>
    <property type="project" value="TreeGrafter"/>
</dbReference>
<dbReference type="AlphaFoldDB" id="A0A1J1I8T8"/>
<dbReference type="GO" id="GO:0003779">
    <property type="term" value="F:actin binding"/>
    <property type="evidence" value="ECO:0007669"/>
    <property type="project" value="TreeGrafter"/>
</dbReference>
<gene>
    <name evidence="6" type="ORF">CLUMA_CG009560</name>
</gene>
<dbReference type="STRING" id="568069.A0A1J1I8T8"/>
<evidence type="ECO:0000256" key="2">
    <source>
        <dbReference type="ARBA" id="ARBA00022490"/>
    </source>
</evidence>
<evidence type="ECO:0000256" key="3">
    <source>
        <dbReference type="ARBA" id="ARBA00023038"/>
    </source>
</evidence>
<sequence>MPQIPEAIIRQLPKRKRAEGFDVEYKLKYSGTTETDKRTMTFVDNLWGIEVTGGADQFEPLTIIAVRRTGLARRAGIRVGDIITKINDTPASDLTLLEAQLEIHESGRYVKIFVKGDEDNDSDDENICDFWFKPLKKGDLELMEWERRRKKKREGFLGTTEGALSTSKQLLKTRSKSIGPSVNRLEFCFNCRESNCYLVPSVVLEKREREIRLKATKEEYLRNLRELAAEKEEQKRLEQEEQEEFEALARESEENLTEFSEIIKTTETTYASQPDT</sequence>
<dbReference type="GO" id="GO:0031941">
    <property type="term" value="C:filamentous actin"/>
    <property type="evidence" value="ECO:0007669"/>
    <property type="project" value="TreeGrafter"/>
</dbReference>
<dbReference type="SUPFAM" id="SSF50156">
    <property type="entry name" value="PDZ domain-like"/>
    <property type="match status" value="1"/>
</dbReference>
<dbReference type="PANTHER" id="PTHR24214">
    <property type="entry name" value="PDZ AND LIM DOMAIN PROTEIN ZASP"/>
    <property type="match status" value="1"/>
</dbReference>
<accession>A0A1J1I8T8</accession>
<protein>
    <submittedName>
        <fullName evidence="6">CLUMA_CG009560, isoform A</fullName>
    </submittedName>
</protein>
<dbReference type="InterPro" id="IPR001478">
    <property type="entry name" value="PDZ"/>
</dbReference>
<dbReference type="GO" id="GO:0001725">
    <property type="term" value="C:stress fiber"/>
    <property type="evidence" value="ECO:0007669"/>
    <property type="project" value="TreeGrafter"/>
</dbReference>
<dbReference type="Gene3D" id="2.30.42.10">
    <property type="match status" value="1"/>
</dbReference>
<keyword evidence="7" id="KW-1185">Reference proteome</keyword>
<dbReference type="Proteomes" id="UP000183832">
    <property type="component" value="Unassembled WGS sequence"/>
</dbReference>
<dbReference type="PROSITE" id="PS50106">
    <property type="entry name" value="PDZ"/>
    <property type="match status" value="1"/>
</dbReference>
<dbReference type="GO" id="GO:0061061">
    <property type="term" value="P:muscle structure development"/>
    <property type="evidence" value="ECO:0007669"/>
    <property type="project" value="TreeGrafter"/>
</dbReference>
<evidence type="ECO:0000256" key="4">
    <source>
        <dbReference type="SAM" id="Coils"/>
    </source>
</evidence>
<keyword evidence="3" id="KW-0479">Metal-binding</keyword>
<feature type="domain" description="PDZ" evidence="5">
    <location>
        <begin position="48"/>
        <end position="118"/>
    </location>
</feature>
<evidence type="ECO:0000313" key="7">
    <source>
        <dbReference type="Proteomes" id="UP000183832"/>
    </source>
</evidence>
<keyword evidence="4" id="KW-0175">Coiled coil</keyword>
<dbReference type="GO" id="GO:0030036">
    <property type="term" value="P:actin cytoskeleton organization"/>
    <property type="evidence" value="ECO:0007669"/>
    <property type="project" value="TreeGrafter"/>
</dbReference>
<dbReference type="GO" id="GO:0051371">
    <property type="term" value="F:muscle alpha-actinin binding"/>
    <property type="evidence" value="ECO:0007669"/>
    <property type="project" value="TreeGrafter"/>
</dbReference>
<organism evidence="6 7">
    <name type="scientific">Clunio marinus</name>
    <dbReference type="NCBI Taxonomy" id="568069"/>
    <lineage>
        <taxon>Eukaryota</taxon>
        <taxon>Metazoa</taxon>
        <taxon>Ecdysozoa</taxon>
        <taxon>Arthropoda</taxon>
        <taxon>Hexapoda</taxon>
        <taxon>Insecta</taxon>
        <taxon>Pterygota</taxon>
        <taxon>Neoptera</taxon>
        <taxon>Endopterygota</taxon>
        <taxon>Diptera</taxon>
        <taxon>Nematocera</taxon>
        <taxon>Chironomoidea</taxon>
        <taxon>Chironomidae</taxon>
        <taxon>Clunio</taxon>
    </lineage>
</organism>
<dbReference type="InterPro" id="IPR036034">
    <property type="entry name" value="PDZ_sf"/>
</dbReference>
<keyword evidence="3" id="KW-0862">Zinc</keyword>
<dbReference type="EMBL" id="CVRI01000043">
    <property type="protein sequence ID" value="CRK96130.1"/>
    <property type="molecule type" value="Genomic_DNA"/>
</dbReference>
<proteinExistence type="predicted"/>
<evidence type="ECO:0000259" key="5">
    <source>
        <dbReference type="PROSITE" id="PS50106"/>
    </source>
</evidence>
<keyword evidence="2" id="KW-0963">Cytoplasm</keyword>
<keyword evidence="3" id="KW-0440">LIM domain</keyword>
<dbReference type="PANTHER" id="PTHR24214:SF38">
    <property type="entry name" value="PDZ AND LIM DOMAIN PROTEIN ZASP-RELATED"/>
    <property type="match status" value="1"/>
</dbReference>
<feature type="coiled-coil region" evidence="4">
    <location>
        <begin position="210"/>
        <end position="255"/>
    </location>
</feature>
<comment type="subcellular location">
    <subcellularLocation>
        <location evidence="1">Cytoplasm</location>
    </subcellularLocation>
</comment>
<evidence type="ECO:0000313" key="6">
    <source>
        <dbReference type="EMBL" id="CRK96130.1"/>
    </source>
</evidence>
<dbReference type="OrthoDB" id="44841at2759"/>